<dbReference type="AlphaFoldDB" id="A0A1Y1JF11"/>
<keyword evidence="2" id="KW-1133">Transmembrane helix</keyword>
<dbReference type="GeneID" id="39745733"/>
<feature type="compositionally biased region" description="Low complexity" evidence="1">
    <location>
        <begin position="402"/>
        <end position="411"/>
    </location>
</feature>
<proteinExistence type="predicted"/>
<keyword evidence="2" id="KW-0472">Membrane</keyword>
<evidence type="ECO:0000313" key="3">
    <source>
        <dbReference type="EMBL" id="GAW79033.1"/>
    </source>
</evidence>
<feature type="region of interest" description="Disordered" evidence="1">
    <location>
        <begin position="277"/>
        <end position="331"/>
    </location>
</feature>
<dbReference type="RefSeq" id="XP_028541622.1">
    <property type="nucleotide sequence ID" value="XM_028685821.1"/>
</dbReference>
<dbReference type="OMA" id="NDQSNTH"/>
<evidence type="ECO:0000313" key="4">
    <source>
        <dbReference type="Proteomes" id="UP000195521"/>
    </source>
</evidence>
<evidence type="ECO:0000256" key="1">
    <source>
        <dbReference type="SAM" id="MobiDB-lite"/>
    </source>
</evidence>
<evidence type="ECO:0000256" key="2">
    <source>
        <dbReference type="SAM" id="Phobius"/>
    </source>
</evidence>
<feature type="transmembrane region" description="Helical" evidence="2">
    <location>
        <begin position="471"/>
        <end position="497"/>
    </location>
</feature>
<feature type="compositionally biased region" description="Polar residues" evidence="1">
    <location>
        <begin position="177"/>
        <end position="202"/>
    </location>
</feature>
<dbReference type="Proteomes" id="UP000195521">
    <property type="component" value="Unassembled WGS sequence"/>
</dbReference>
<feature type="compositionally biased region" description="Polar residues" evidence="1">
    <location>
        <begin position="412"/>
        <end position="422"/>
    </location>
</feature>
<feature type="compositionally biased region" description="Basic and acidic residues" evidence="1">
    <location>
        <begin position="124"/>
        <end position="142"/>
    </location>
</feature>
<feature type="compositionally biased region" description="Polar residues" evidence="1">
    <location>
        <begin position="358"/>
        <end position="394"/>
    </location>
</feature>
<keyword evidence="4" id="KW-1185">Reference proteome</keyword>
<feature type="region of interest" description="Disordered" evidence="1">
    <location>
        <begin position="347"/>
        <end position="422"/>
    </location>
</feature>
<feature type="region of interest" description="Disordered" evidence="1">
    <location>
        <begin position="121"/>
        <end position="214"/>
    </location>
</feature>
<comment type="caution">
    <text evidence="3">The sequence shown here is derived from an EMBL/GenBank/DDBJ whole genome shotgun (WGS) entry which is preliminary data.</text>
</comment>
<feature type="compositionally biased region" description="Low complexity" evidence="1">
    <location>
        <begin position="143"/>
        <end position="152"/>
    </location>
</feature>
<protein>
    <submittedName>
        <fullName evidence="3">Variable surface protein</fullName>
    </submittedName>
</protein>
<feature type="compositionally biased region" description="Basic and acidic residues" evidence="1">
    <location>
        <begin position="301"/>
        <end position="310"/>
    </location>
</feature>
<gene>
    <name evidence="3" type="ORF">PGO_020020</name>
</gene>
<sequence>MKAKYYKIVLISFRMPVVVTTIESTGSKKEKCIDSIIEHINEIEHKYHNIYENDKTLLCPKCEQLTTYLNNENCEKNVIYSLYNSEISNVLNICAKSNCSSNISPDDAIFLEYVSKEQQVNESSQRELTEPERNQQKDHSQSDVKLLSSSSQTPDVEYESVSKNPSSAHVQEEPSSKLLSSFVPSQNAELNTNGTFPSPQTESTDEHGPSNKLEVSVSGTTLLPKKLPDSNADSLENDGILGQISELLVTEVSNVVNYLYRTIFSGVFGYSKYEQNKKGDTDTDQIQSGRPVTTNTYSTHLRNEGARDSDTPSSDGKLGDVHNGNSPSGIINTCETNTNIAKDGIKCTNGQGMHEKNNSAQRNHYNPHDNTVASGKNSNKATVNSQSSRSSPSKELTDEKVTSVSSSKVSSAPNISPNGTTNTTSIYSSFVENAKASEDGSLVTTGTDGMGTTGSGNVLDGSDGNAQTTPYILYIVIIVVSLTIVILFILLIKYTYLSRLFSNEKRRKRKAIEDKLHKILIEPSASKEKRIQLAYNSFEN</sequence>
<dbReference type="EMBL" id="BDQF01000002">
    <property type="protein sequence ID" value="GAW79033.1"/>
    <property type="molecule type" value="Genomic_DNA"/>
</dbReference>
<name>A0A1Y1JF11_PLAGO</name>
<keyword evidence="2" id="KW-0812">Transmembrane</keyword>
<feature type="compositionally biased region" description="Polar residues" evidence="1">
    <location>
        <begin position="284"/>
        <end position="300"/>
    </location>
</feature>
<reference evidence="4" key="1">
    <citation type="submission" date="2017-04" db="EMBL/GenBank/DDBJ databases">
        <title>Plasmodium gonderi genome.</title>
        <authorList>
            <person name="Arisue N."/>
            <person name="Honma H."/>
            <person name="Kawai S."/>
            <person name="Tougan T."/>
            <person name="Tanabe K."/>
            <person name="Horii T."/>
        </authorList>
    </citation>
    <scope>NUCLEOTIDE SEQUENCE [LARGE SCALE GENOMIC DNA]</scope>
    <source>
        <strain evidence="4">ATCC 30045</strain>
    </source>
</reference>
<accession>A0A1Y1JF11</accession>
<organism evidence="3 4">
    <name type="scientific">Plasmodium gonderi</name>
    <dbReference type="NCBI Taxonomy" id="77519"/>
    <lineage>
        <taxon>Eukaryota</taxon>
        <taxon>Sar</taxon>
        <taxon>Alveolata</taxon>
        <taxon>Apicomplexa</taxon>
        <taxon>Aconoidasida</taxon>
        <taxon>Haemosporida</taxon>
        <taxon>Plasmodiidae</taxon>
        <taxon>Plasmodium</taxon>
        <taxon>Plasmodium (Plasmodium)</taxon>
    </lineage>
</organism>